<dbReference type="InterPro" id="IPR016035">
    <property type="entry name" value="Acyl_Trfase/lysoPLipase"/>
</dbReference>
<keyword evidence="8" id="KW-0472">Membrane</keyword>
<feature type="short sequence motif" description="GXSXG" evidence="9">
    <location>
        <begin position="940"/>
        <end position="944"/>
    </location>
</feature>
<dbReference type="InterPro" id="IPR050301">
    <property type="entry name" value="NTE"/>
</dbReference>
<feature type="domain" description="PNPLA" evidence="12">
    <location>
        <begin position="909"/>
        <end position="1080"/>
    </location>
</feature>
<gene>
    <name evidence="13" type="ORF">OLUC0939_LOCUS4318</name>
</gene>
<evidence type="ECO:0000256" key="7">
    <source>
        <dbReference type="ARBA" id="ARBA00023098"/>
    </source>
</evidence>
<keyword evidence="5 9" id="KW-0442">Lipid degradation</keyword>
<dbReference type="EC" id="3.1.1.-" evidence="10"/>
<evidence type="ECO:0000313" key="13">
    <source>
        <dbReference type="EMBL" id="CAD8223594.1"/>
    </source>
</evidence>
<comment type="domain">
    <text evidence="10">The nitrogen atoms of the two glycine residues in the GGXR motif define the oxyanion hole, and stabilize the oxyanion that forms during the nucleophilic attack by the catalytic serine during substrate cleavage.</text>
</comment>
<organism evidence="13">
    <name type="scientific">Ostreococcus sp. 'lucimarinus'</name>
    <dbReference type="NCBI Taxonomy" id="242159"/>
    <lineage>
        <taxon>Eukaryota</taxon>
        <taxon>Viridiplantae</taxon>
        <taxon>Chlorophyta</taxon>
        <taxon>Mamiellophyceae</taxon>
        <taxon>Mamiellales</taxon>
        <taxon>Bathycoccaceae</taxon>
        <taxon>Ostreococcus</taxon>
    </lineage>
</organism>
<dbReference type="GO" id="GO:0004622">
    <property type="term" value="F:phosphatidylcholine lysophospholipase activity"/>
    <property type="evidence" value="ECO:0007669"/>
    <property type="project" value="InterPro"/>
</dbReference>
<dbReference type="Pfam" id="PF24179">
    <property type="entry name" value="NTE_Ploop"/>
    <property type="match status" value="1"/>
</dbReference>
<feature type="compositionally biased region" description="Low complexity" evidence="11">
    <location>
        <begin position="371"/>
        <end position="381"/>
    </location>
</feature>
<evidence type="ECO:0000256" key="8">
    <source>
        <dbReference type="ARBA" id="ARBA00023136"/>
    </source>
</evidence>
<dbReference type="InterPro" id="IPR014710">
    <property type="entry name" value="RmlC-like_jellyroll"/>
</dbReference>
<protein>
    <recommendedName>
        <fullName evidence="10">Patatin</fullName>
        <ecNumber evidence="10">3.1.1.-</ecNumber>
    </recommendedName>
</protein>
<feature type="region of interest" description="Disordered" evidence="11">
    <location>
        <begin position="368"/>
        <end position="402"/>
    </location>
</feature>
<dbReference type="InterPro" id="IPR018490">
    <property type="entry name" value="cNMP-bd_dom_sf"/>
</dbReference>
<keyword evidence="4 9" id="KW-0378">Hydrolase</keyword>
<dbReference type="Gene3D" id="3.40.1090.10">
    <property type="entry name" value="Cytosolic phospholipase A2 catalytic domain"/>
    <property type="match status" value="2"/>
</dbReference>
<dbReference type="InterPro" id="IPR056556">
    <property type="entry name" value="NTE1_P-loop_dom"/>
</dbReference>
<keyword evidence="3" id="KW-0812">Transmembrane</keyword>
<dbReference type="PANTHER" id="PTHR14226">
    <property type="entry name" value="NEUROPATHY TARGET ESTERASE/SWISS CHEESE D.MELANOGASTER"/>
    <property type="match status" value="1"/>
</dbReference>
<feature type="compositionally biased region" description="Polar residues" evidence="11">
    <location>
        <begin position="1216"/>
        <end position="1246"/>
    </location>
</feature>
<feature type="active site" description="Proton acceptor" evidence="9">
    <location>
        <position position="1067"/>
    </location>
</feature>
<accession>A0A7R9T3C7</accession>
<evidence type="ECO:0000256" key="11">
    <source>
        <dbReference type="SAM" id="MobiDB-lite"/>
    </source>
</evidence>
<keyword evidence="7 9" id="KW-0443">Lipid metabolism</keyword>
<dbReference type="PROSITE" id="PS51635">
    <property type="entry name" value="PNPLA"/>
    <property type="match status" value="1"/>
</dbReference>
<evidence type="ECO:0000256" key="1">
    <source>
        <dbReference type="ARBA" id="ARBA00004370"/>
    </source>
</evidence>
<dbReference type="PANTHER" id="PTHR14226:SF29">
    <property type="entry name" value="NEUROPATHY TARGET ESTERASE SWS"/>
    <property type="match status" value="1"/>
</dbReference>
<dbReference type="GO" id="GO:0016020">
    <property type="term" value="C:membrane"/>
    <property type="evidence" value="ECO:0007669"/>
    <property type="project" value="UniProtKB-SubCell"/>
</dbReference>
<evidence type="ECO:0000256" key="9">
    <source>
        <dbReference type="PROSITE-ProRule" id="PRU01161"/>
    </source>
</evidence>
<dbReference type="Pfam" id="PF01734">
    <property type="entry name" value="Patatin"/>
    <property type="match status" value="1"/>
</dbReference>
<dbReference type="GO" id="GO:0016042">
    <property type="term" value="P:lipid catabolic process"/>
    <property type="evidence" value="ECO:0007669"/>
    <property type="project" value="UniProtKB-UniRule"/>
</dbReference>
<dbReference type="InterPro" id="IPR002641">
    <property type="entry name" value="PNPLA_dom"/>
</dbReference>
<evidence type="ECO:0000259" key="12">
    <source>
        <dbReference type="PROSITE" id="PS51635"/>
    </source>
</evidence>
<feature type="short sequence motif" description="DGA/G" evidence="9">
    <location>
        <begin position="1067"/>
        <end position="1069"/>
    </location>
</feature>
<feature type="region of interest" description="Disordered" evidence="11">
    <location>
        <begin position="1214"/>
        <end position="1247"/>
    </location>
</feature>
<comment type="similarity">
    <text evidence="10">Belongs to the patatin family.</text>
</comment>
<sequence length="1304" mass="140868">MKRSNELRGVLLEEYKIRAFQSVSLKLFDMPHQPRRMRQAVRIWRAWRVQTKLKAKLKDIRGDGLSVLHKTEEDLREAMSAHGLATMPPSGGAMHLDPTLEALKACSACRGMSESALATLRSRAKTVVVRPKERVGESVARDELTVLVDGEVDLRGQIEIDVSVRGDVEQKAMTTLCSRPGTCLNSFMDILEHIPAPAEANEGEDAARALSSPSVDGLGEESTPAMSLKSHDEGGERVRVRLTFGSDHELHRRDRVRVSARAANRGCVLAVFRMSDYHECAGTVIGTQGVALRLASGFAAVCKYVGMMGDMRSLWVHDRGADEPQPSDSDEEALVCTHALSRMLDAKVVSLIDTSGVIATLERHGYRKRSSGAASKSGGFFARRKEKKNAEPEPEPTSEVSVETKVFPPGAIVLQQGASAAALIVERGSLEALVEAVPSSRREKPPLPNSSPRIRQASETPIFTANVGDIVGSHLLLTGQRSGLTIRAGSSGAVVVLLPLSTLARLGRTRAAITHKMVVSLARRVRDAPSSLIWDRCGAEMETLEAGEALNARAGGVHIVVTGCLREQMEEPHGLSRANSSQNLFKRRKSQSGKSTAAYVPSGPGYVVSPGEATGEDSVLMETTASRPMAATPRSRRQSLMAPAARFTARAVRDSQVLWISSAGLDTLAFAAPTAFVRLARGLGLRQANRTAALSGTAHTAPLIPGLVLSQKASNAPKTVSVIPVTEGAAVHLDEFCYSLAFALSKICRARTVDSACRLGELGQAAIGPLAQEATANWLSQLESAYDVVILKGDPFPSPWCAQCARHSDTILLVANANDQAPTHEEGQTLQDRLLHGLGETKFQRVLLAQRELVLLHQDADVTPKDTKSWLTAFSVQRHHHVAMQASSGLVPSHAARLARSLRELSVGLVMGGGGARGLAHVGVLAAMEEEGVPIDAVGGTSIGAMVGGMYARDPSALLVRIMVTKFAKEMSSAWGRVIDLTLPVVSYFTGWGMNRALGINLGETKIEDCWLPFFCCTLDLISCMPIVHRNGTLWRYVRASMALVGFLPPVCDTEQGQQKNMHVLVDGGYVNNLPTDVMRALGAHYVIAVDVAGEGLDGQSLTPWGDGISGTWLLLRRLLPRWLGGGHSIPTMADMQGQLPFVTDTVKHQTRLEDIDVYIRPNVSSIGILEFNKYSAIIRHGYDIGIKMAREWKSENPDVALLLEQGRNIRRGLTTMRSARSGNPSATNSRESIASDSGSDATSAYGSAEDLHNHRHTLKPLSEGLLSEFSDDDDVHVRSLLRTNSSFASWTPAPKQKRPPDMF</sequence>
<name>A0A7R9T3C7_9CHLO</name>
<dbReference type="InterPro" id="IPR001423">
    <property type="entry name" value="LysoPLipase_patatin_CS"/>
</dbReference>
<dbReference type="Gene3D" id="2.60.120.10">
    <property type="entry name" value="Jelly Rolls"/>
    <property type="match status" value="1"/>
</dbReference>
<evidence type="ECO:0000256" key="5">
    <source>
        <dbReference type="ARBA" id="ARBA00022963"/>
    </source>
</evidence>
<comment type="subcellular location">
    <subcellularLocation>
        <location evidence="1">Membrane</location>
    </subcellularLocation>
</comment>
<feature type="active site" description="Nucleophile" evidence="9">
    <location>
        <position position="942"/>
    </location>
</feature>
<evidence type="ECO:0000256" key="6">
    <source>
        <dbReference type="ARBA" id="ARBA00022989"/>
    </source>
</evidence>
<dbReference type="EMBL" id="HBDX01005020">
    <property type="protein sequence ID" value="CAD8223594.1"/>
    <property type="molecule type" value="Transcribed_RNA"/>
</dbReference>
<evidence type="ECO:0000256" key="2">
    <source>
        <dbReference type="ARBA" id="ARBA00006636"/>
    </source>
</evidence>
<comment type="function">
    <text evidence="10">Lipolytic acyl hydrolase (LAH).</text>
</comment>
<feature type="short sequence motif" description="GXGXXG" evidence="9">
    <location>
        <begin position="913"/>
        <end position="918"/>
    </location>
</feature>
<comment type="similarity">
    <text evidence="2">Belongs to the NTE family.</text>
</comment>
<proteinExistence type="inferred from homology"/>
<dbReference type="PROSITE" id="PS01237">
    <property type="entry name" value="UPF0028"/>
    <property type="match status" value="1"/>
</dbReference>
<feature type="region of interest" description="Disordered" evidence="11">
    <location>
        <begin position="572"/>
        <end position="598"/>
    </location>
</feature>
<dbReference type="GO" id="GO:0005783">
    <property type="term" value="C:endoplasmic reticulum"/>
    <property type="evidence" value="ECO:0007669"/>
    <property type="project" value="TreeGrafter"/>
</dbReference>
<evidence type="ECO:0000256" key="10">
    <source>
        <dbReference type="RuleBase" id="RU361262"/>
    </source>
</evidence>
<dbReference type="GO" id="GO:0046470">
    <property type="term" value="P:phosphatidylcholine metabolic process"/>
    <property type="evidence" value="ECO:0007669"/>
    <property type="project" value="InterPro"/>
</dbReference>
<keyword evidence="6" id="KW-1133">Transmembrane helix</keyword>
<reference evidence="13" key="1">
    <citation type="submission" date="2021-01" db="EMBL/GenBank/DDBJ databases">
        <authorList>
            <person name="Corre E."/>
            <person name="Pelletier E."/>
            <person name="Niang G."/>
            <person name="Scheremetjew M."/>
            <person name="Finn R."/>
            <person name="Kale V."/>
            <person name="Holt S."/>
            <person name="Cochrane G."/>
            <person name="Meng A."/>
            <person name="Brown T."/>
            <person name="Cohen L."/>
        </authorList>
    </citation>
    <scope>NUCLEOTIDE SEQUENCE</scope>
    <source>
        <strain evidence="13">Clade-A-BCC118000</strain>
    </source>
</reference>
<evidence type="ECO:0000256" key="3">
    <source>
        <dbReference type="ARBA" id="ARBA00022692"/>
    </source>
</evidence>
<feature type="region of interest" description="Disordered" evidence="11">
    <location>
        <begin position="201"/>
        <end position="233"/>
    </location>
</feature>
<dbReference type="SUPFAM" id="SSF52151">
    <property type="entry name" value="FabD/lysophospholipase-like"/>
    <property type="match status" value="1"/>
</dbReference>
<dbReference type="SUPFAM" id="SSF51206">
    <property type="entry name" value="cAMP-binding domain-like"/>
    <property type="match status" value="1"/>
</dbReference>
<evidence type="ECO:0000256" key="4">
    <source>
        <dbReference type="ARBA" id="ARBA00022801"/>
    </source>
</evidence>